<dbReference type="AlphaFoldDB" id="A0A7H9HW86"/>
<evidence type="ECO:0000313" key="15">
    <source>
        <dbReference type="Proteomes" id="UP000510647"/>
    </source>
</evidence>
<dbReference type="InterPro" id="IPR014001">
    <property type="entry name" value="Helicase_ATP-bd"/>
</dbReference>
<keyword evidence="5" id="KW-0378">Hydrolase</keyword>
<evidence type="ECO:0000256" key="2">
    <source>
        <dbReference type="ARBA" id="ARBA00012552"/>
    </source>
</evidence>
<dbReference type="GO" id="GO:0034458">
    <property type="term" value="F:3'-5' RNA helicase activity"/>
    <property type="evidence" value="ECO:0007669"/>
    <property type="project" value="TreeGrafter"/>
</dbReference>
<keyword evidence="15" id="KW-1185">Reference proteome</keyword>
<dbReference type="InterPro" id="IPR001650">
    <property type="entry name" value="Helicase_C-like"/>
</dbReference>
<evidence type="ECO:0000256" key="5">
    <source>
        <dbReference type="ARBA" id="ARBA00022801"/>
    </source>
</evidence>
<comment type="similarity">
    <text evidence="9">Belongs to the DEAD box helicase family. DEAH subfamily. PRP16 sub-subfamily.</text>
</comment>
<dbReference type="Pfam" id="PF00270">
    <property type="entry name" value="DEAD"/>
    <property type="match status" value="1"/>
</dbReference>
<dbReference type="FunFam" id="3.40.50.300:FF:000615">
    <property type="entry name" value="pre-mRNA-splicing factor ATP-dependent RNA helicase DEAH7"/>
    <property type="match status" value="1"/>
</dbReference>
<dbReference type="FunFam" id="3.40.50.300:FF:000145">
    <property type="entry name" value="probable ATP-dependent RNA helicase DHX40"/>
    <property type="match status" value="1"/>
</dbReference>
<dbReference type="Gene3D" id="3.40.50.300">
    <property type="entry name" value="P-loop containing nucleotide triphosphate hydrolases"/>
    <property type="match status" value="2"/>
</dbReference>
<dbReference type="FunFam" id="1.20.120.1080:FF:000018">
    <property type="entry name" value="Pre-mRNA-splicing factor ATP-dependent RNA helicase prp16"/>
    <property type="match status" value="1"/>
</dbReference>
<dbReference type="SUPFAM" id="SSF52540">
    <property type="entry name" value="P-loop containing nucleoside triphosphate hydrolases"/>
    <property type="match status" value="1"/>
</dbReference>
<sequence length="1088" mass="122651">MEKDDEELCKWIQLNSRSKVTPNLLKTLRKLANSCQDDAEMFVTGCQALGKFNQQEDFLPRLFARIKETSNSGVLDTKKPIKVNSSRFRSVLPLDADDESDEEMISRPFRRQPELKEVSFKRIERKEASRLKSYAERPQETSKEIYSARGNVMEVPKLQTYFDETSYHERDSDPNEDHSESADESDYLSSGSQTLVEEREWYNNDDDYGNPVPDEAVSGQELDFKSLNRRSGSYTYRADDTVDASVQLYPIPLAERKQLIPPFLRRYGAIHGISESVIVGSLLESSQQGIVSPFKNPESSFSINARRGSRLVALKRLQRDQKDKATDTVQIAGTILGDVLGVKDEQALSSHENGRFKDEPATREEIDRVRKSLPAYTVKANLVQTIQENQVTIVIGETGSGKTTQLPQYLFDGGFCSDGKLIACTQPRRVAAMSVAKRVASEMGVKLGEEVGYSIRFEDETSDKTLIKFMTDGILLREALLDPTLDRYSCIIIDEAHERSLNTEVMLGLLKRLLAQRRDLKVVVTSATMNAARFANFFGNAPQFNIPGRTFPVQLIYSKYPVEDYVEAAVMQAVRIHASTEANSGDILIFMTGQEDVEVTAEVIKERLTDIYAKSKGIARFEEIDDVKIFTVYSALPGDIQNEIFHSLSGNKRKIVVATNIAETSLTIDGVRHVIDCGYSKLKVYNPRIGLDSLIVSPISLANANQRSGRAGRTAPGTAYRLYTEETAFEDMYAQAIPEIQRTNLSNTVLLLKSLGVDEVAKFPFVDPPPIQTLLASLNELFFIGALDKGGNLTALGNEMAKFPLQPSLCKTLLSSAQHGCSEEMVTIVSMLSVPQIFHRPKERQKESDAARSRFFVPESDHLTLLNVYSQWKSSRYSHRWCTKHFINFKSLQRAREIRGQLIKIMKKNHITLVSTGTDWDTIRKCICSGYAHQAARVAGLGKYISLRTGMELQLHPTSALYGLGDLPPYVVYNELLMTTKEYICCVTSVDPFWLMEYGTLLYDIKKVNIADLVRHPIEYSAADEGPKDEERDNEINRKLRALRDAKNLMIRELNTNIAEPDSKSLDAQKKKRTNSVQVGFKRRRPFR</sequence>
<dbReference type="EC" id="3.6.4.13" evidence="2"/>
<name>A0A7H9HW86_9SACH</name>
<dbReference type="GO" id="GO:0022613">
    <property type="term" value="P:ribonucleoprotein complex biogenesis"/>
    <property type="evidence" value="ECO:0007669"/>
    <property type="project" value="UniProtKB-ARBA"/>
</dbReference>
<dbReference type="CDD" id="cd18791">
    <property type="entry name" value="SF2_C_RHA"/>
    <property type="match status" value="1"/>
</dbReference>
<evidence type="ECO:0000256" key="11">
    <source>
        <dbReference type="SAM" id="MobiDB-lite"/>
    </source>
</evidence>
<evidence type="ECO:0000256" key="6">
    <source>
        <dbReference type="ARBA" id="ARBA00022806"/>
    </source>
</evidence>
<evidence type="ECO:0000313" key="14">
    <source>
        <dbReference type="EMBL" id="QLQ81984.1"/>
    </source>
</evidence>
<dbReference type="Proteomes" id="UP000510647">
    <property type="component" value="Chromosome 7"/>
</dbReference>
<dbReference type="SMART" id="SM00490">
    <property type="entry name" value="HELICc"/>
    <property type="match status" value="1"/>
</dbReference>
<evidence type="ECO:0000256" key="8">
    <source>
        <dbReference type="ARBA" id="ARBA00023242"/>
    </source>
</evidence>
<dbReference type="InterPro" id="IPR048333">
    <property type="entry name" value="HA2_WH"/>
</dbReference>
<evidence type="ECO:0000256" key="9">
    <source>
        <dbReference type="ARBA" id="ARBA00038040"/>
    </source>
</evidence>
<dbReference type="SMART" id="SM00847">
    <property type="entry name" value="HA2"/>
    <property type="match status" value="1"/>
</dbReference>
<dbReference type="Pfam" id="PF21010">
    <property type="entry name" value="HA2_C"/>
    <property type="match status" value="1"/>
</dbReference>
<evidence type="ECO:0000256" key="3">
    <source>
        <dbReference type="ARBA" id="ARBA00022664"/>
    </source>
</evidence>
<dbReference type="InterPro" id="IPR007502">
    <property type="entry name" value="Helicase-assoc_dom"/>
</dbReference>
<dbReference type="PANTHER" id="PTHR18934:SF91">
    <property type="entry name" value="PRE-MRNA-SPLICING FACTOR ATP-DEPENDENT RNA HELICASE PRP16"/>
    <property type="match status" value="1"/>
</dbReference>
<feature type="compositionally biased region" description="Basic and acidic residues" evidence="11">
    <location>
        <begin position="166"/>
        <end position="181"/>
    </location>
</feature>
<dbReference type="InterPro" id="IPR011709">
    <property type="entry name" value="DEAD-box_helicase_OB_fold"/>
</dbReference>
<dbReference type="Pfam" id="PF00271">
    <property type="entry name" value="Helicase_C"/>
    <property type="match status" value="1"/>
</dbReference>
<keyword evidence="8" id="KW-0539">Nucleus</keyword>
<evidence type="ECO:0000259" key="13">
    <source>
        <dbReference type="PROSITE" id="PS51194"/>
    </source>
</evidence>
<dbReference type="GO" id="GO:0005634">
    <property type="term" value="C:nucleus"/>
    <property type="evidence" value="ECO:0007669"/>
    <property type="project" value="UniProtKB-SubCell"/>
</dbReference>
<dbReference type="PROSITE" id="PS51192">
    <property type="entry name" value="HELICASE_ATP_BIND_1"/>
    <property type="match status" value="1"/>
</dbReference>
<dbReference type="OrthoDB" id="10253254at2759"/>
<dbReference type="GO" id="GO:0005524">
    <property type="term" value="F:ATP binding"/>
    <property type="evidence" value="ECO:0007669"/>
    <property type="project" value="UniProtKB-KW"/>
</dbReference>
<dbReference type="PROSITE" id="PS00690">
    <property type="entry name" value="DEAH_ATP_HELICASE"/>
    <property type="match status" value="1"/>
</dbReference>
<dbReference type="SMART" id="SM00487">
    <property type="entry name" value="DEXDc"/>
    <property type="match status" value="1"/>
</dbReference>
<reference evidence="14 15" key="1">
    <citation type="submission" date="2020-06" db="EMBL/GenBank/DDBJ databases">
        <title>The yeast mating-type switching endonuclease HO is a domesticated member of an unorthodox homing genetic element family.</title>
        <authorList>
            <person name="Coughlan A.Y."/>
            <person name="Lombardi L."/>
            <person name="Braun-Galleani S."/>
            <person name="Martos A.R."/>
            <person name="Galeote V."/>
            <person name="Bigey F."/>
            <person name="Dequin S."/>
            <person name="Byrne K.P."/>
            <person name="Wolfe K.H."/>
        </authorList>
    </citation>
    <scope>NUCLEOTIDE SEQUENCE [LARGE SCALE GENOMIC DNA]</scope>
    <source>
        <strain evidence="14 15">CBS2947</strain>
    </source>
</reference>
<dbReference type="GO" id="GO:0000398">
    <property type="term" value="P:mRNA splicing, via spliceosome"/>
    <property type="evidence" value="ECO:0007669"/>
    <property type="project" value="UniProtKB-ARBA"/>
</dbReference>
<dbReference type="InterPro" id="IPR027417">
    <property type="entry name" value="P-loop_NTPase"/>
</dbReference>
<dbReference type="Pfam" id="PF07717">
    <property type="entry name" value="OB_NTP_bind"/>
    <property type="match status" value="1"/>
</dbReference>
<organism evidence="14 15">
    <name type="scientific">Torulaspora globosa</name>
    <dbReference type="NCBI Taxonomy" id="48254"/>
    <lineage>
        <taxon>Eukaryota</taxon>
        <taxon>Fungi</taxon>
        <taxon>Dikarya</taxon>
        <taxon>Ascomycota</taxon>
        <taxon>Saccharomycotina</taxon>
        <taxon>Saccharomycetes</taxon>
        <taxon>Saccharomycetales</taxon>
        <taxon>Saccharomycetaceae</taxon>
        <taxon>Torulaspora</taxon>
    </lineage>
</organism>
<keyword evidence="6" id="KW-0347">Helicase</keyword>
<dbReference type="InterPro" id="IPR002464">
    <property type="entry name" value="DNA/RNA_helicase_DEAH_CS"/>
</dbReference>
<dbReference type="GO" id="GO:0016787">
    <property type="term" value="F:hydrolase activity"/>
    <property type="evidence" value="ECO:0007669"/>
    <property type="project" value="UniProtKB-KW"/>
</dbReference>
<dbReference type="GO" id="GO:1990904">
    <property type="term" value="C:ribonucleoprotein complex"/>
    <property type="evidence" value="ECO:0007669"/>
    <property type="project" value="UniProtKB-ARBA"/>
</dbReference>
<dbReference type="InterPro" id="IPR011545">
    <property type="entry name" value="DEAD/DEAH_box_helicase_dom"/>
</dbReference>
<feature type="region of interest" description="Disordered" evidence="11">
    <location>
        <begin position="166"/>
        <end position="190"/>
    </location>
</feature>
<dbReference type="Gene3D" id="1.20.120.1080">
    <property type="match status" value="1"/>
</dbReference>
<protein>
    <recommendedName>
        <fullName evidence="2">RNA helicase</fullName>
        <ecNumber evidence="2">3.6.4.13</ecNumber>
    </recommendedName>
</protein>
<dbReference type="Pfam" id="PF04408">
    <property type="entry name" value="WHD_HA2"/>
    <property type="match status" value="1"/>
</dbReference>
<feature type="region of interest" description="Disordered" evidence="11">
    <location>
        <begin position="1062"/>
        <end position="1088"/>
    </location>
</feature>
<dbReference type="PROSITE" id="PS51194">
    <property type="entry name" value="HELICASE_CTER"/>
    <property type="match status" value="1"/>
</dbReference>
<dbReference type="PANTHER" id="PTHR18934">
    <property type="entry name" value="ATP-DEPENDENT RNA HELICASE"/>
    <property type="match status" value="1"/>
</dbReference>
<dbReference type="EMBL" id="CP059273">
    <property type="protein sequence ID" value="QLQ81984.1"/>
    <property type="molecule type" value="Genomic_DNA"/>
</dbReference>
<evidence type="ECO:0000256" key="1">
    <source>
        <dbReference type="ARBA" id="ARBA00004123"/>
    </source>
</evidence>
<keyword evidence="3" id="KW-0507">mRNA processing</keyword>
<feature type="domain" description="Helicase C-terminal" evidence="13">
    <location>
        <begin position="561"/>
        <end position="756"/>
    </location>
</feature>
<keyword evidence="4" id="KW-0547">Nucleotide-binding</keyword>
<dbReference type="GO" id="GO:0003723">
    <property type="term" value="F:RNA binding"/>
    <property type="evidence" value="ECO:0007669"/>
    <property type="project" value="TreeGrafter"/>
</dbReference>
<proteinExistence type="inferred from homology"/>
<comment type="catalytic activity">
    <reaction evidence="10">
        <text>ATP + H2O = ADP + phosphate + H(+)</text>
        <dbReference type="Rhea" id="RHEA:13065"/>
        <dbReference type="ChEBI" id="CHEBI:15377"/>
        <dbReference type="ChEBI" id="CHEBI:15378"/>
        <dbReference type="ChEBI" id="CHEBI:30616"/>
        <dbReference type="ChEBI" id="CHEBI:43474"/>
        <dbReference type="ChEBI" id="CHEBI:456216"/>
        <dbReference type="EC" id="3.6.4.13"/>
    </reaction>
</comment>
<keyword evidence="7" id="KW-0067">ATP-binding</keyword>
<evidence type="ECO:0000256" key="7">
    <source>
        <dbReference type="ARBA" id="ARBA00022840"/>
    </source>
</evidence>
<evidence type="ECO:0000256" key="10">
    <source>
        <dbReference type="ARBA" id="ARBA00047984"/>
    </source>
</evidence>
<feature type="domain" description="Helicase ATP-binding" evidence="12">
    <location>
        <begin position="383"/>
        <end position="547"/>
    </location>
</feature>
<evidence type="ECO:0000256" key="4">
    <source>
        <dbReference type="ARBA" id="ARBA00022741"/>
    </source>
</evidence>
<comment type="subcellular location">
    <subcellularLocation>
        <location evidence="1">Nucleus</location>
    </subcellularLocation>
</comment>
<evidence type="ECO:0000259" key="12">
    <source>
        <dbReference type="PROSITE" id="PS51192"/>
    </source>
</evidence>
<gene>
    <name evidence="14" type="ORF">HG537_0G02380</name>
</gene>
<accession>A0A7H9HW86</accession>